<feature type="transmembrane region" description="Helical" evidence="1">
    <location>
        <begin position="35"/>
        <end position="52"/>
    </location>
</feature>
<feature type="transmembrane region" description="Helical" evidence="1">
    <location>
        <begin position="72"/>
        <end position="94"/>
    </location>
</feature>
<reference evidence="3 4" key="1">
    <citation type="submission" date="2018-05" db="EMBL/GenBank/DDBJ databases">
        <title>Streptomyces venezuelae.</title>
        <authorList>
            <person name="Kim W."/>
            <person name="Lee N."/>
            <person name="Cho B.-K."/>
        </authorList>
    </citation>
    <scope>NUCLEOTIDE SEQUENCE [LARGE SCALE GENOMIC DNA]</scope>
    <source>
        <strain evidence="3 4">ATCC 15068</strain>
    </source>
</reference>
<evidence type="ECO:0000313" key="4">
    <source>
        <dbReference type="Proteomes" id="UP000324106"/>
    </source>
</evidence>
<feature type="transmembrane region" description="Helical" evidence="1">
    <location>
        <begin position="6"/>
        <end position="23"/>
    </location>
</feature>
<feature type="transmembrane region" description="Helical" evidence="1">
    <location>
        <begin position="232"/>
        <end position="253"/>
    </location>
</feature>
<organism evidence="3 4">
    <name type="scientific">Streptomyces venezuelae</name>
    <dbReference type="NCBI Taxonomy" id="54571"/>
    <lineage>
        <taxon>Bacteria</taxon>
        <taxon>Bacillati</taxon>
        <taxon>Actinomycetota</taxon>
        <taxon>Actinomycetes</taxon>
        <taxon>Kitasatosporales</taxon>
        <taxon>Streptomycetaceae</taxon>
        <taxon>Streptomyces</taxon>
    </lineage>
</organism>
<dbReference type="Proteomes" id="UP000324106">
    <property type="component" value="Chromosome"/>
</dbReference>
<sequence>MAPDGVDYYVPAAALGAALLARLPGLMRGRPSPTVLTVNALLFLPCVGFILSAPPTVTAVNRFTGISNLSALLVHCVMTAYACVTLVLLSYWKAKPEDEARTRRQVRAWWTGCCAVVAALVVLFALGDVPVEQPRNFDTYYATTPYISGMLVLYLVAYVVAGVAMALVCGDWMLEIGGRAGRGARTTVDRFLWIGLLVLVTGAVGNIVFGSFKLTAIAARWAGRDWDALNESLSPFMTVCGMVVGLGLLVPVYGPGVVDRVWRPLLAVSALRPLWRLTRRSRPTAGNGAFPSPPWYAGPEQVLLYRMTAIHDWMLDLCAYCTDEIREQSYRRAKGAGAPEREAVAIGLAAMYVAAAEARARESSPSAERCVPAMVAVCSAEREDRDLLVSISRALAAHSADDGGRPVSAVGR</sequence>
<dbReference type="AlphaFoldDB" id="A0A5P2AVQ7"/>
<keyword evidence="1" id="KW-0812">Transmembrane</keyword>
<dbReference type="RefSeq" id="WP_150269396.1">
    <property type="nucleotide sequence ID" value="NZ_CP029194.1"/>
</dbReference>
<keyword evidence="1" id="KW-1133">Transmembrane helix</keyword>
<dbReference type="Pfam" id="PF20182">
    <property type="entry name" value="DUF6545"/>
    <property type="match status" value="1"/>
</dbReference>
<evidence type="ECO:0000259" key="2">
    <source>
        <dbReference type="Pfam" id="PF20182"/>
    </source>
</evidence>
<evidence type="ECO:0000256" key="1">
    <source>
        <dbReference type="SAM" id="Phobius"/>
    </source>
</evidence>
<keyword evidence="1" id="KW-0472">Membrane</keyword>
<protein>
    <recommendedName>
        <fullName evidence="2">DUF6545 domain-containing protein</fullName>
    </recommendedName>
</protein>
<dbReference type="EMBL" id="CP029194">
    <property type="protein sequence ID" value="QES21720.1"/>
    <property type="molecule type" value="Genomic_DNA"/>
</dbReference>
<evidence type="ECO:0000313" key="3">
    <source>
        <dbReference type="EMBL" id="QES21720.1"/>
    </source>
</evidence>
<proteinExistence type="predicted"/>
<name>A0A5P2AVQ7_STRVZ</name>
<accession>A0A5P2AVQ7</accession>
<feature type="transmembrane region" description="Helical" evidence="1">
    <location>
        <begin position="106"/>
        <end position="126"/>
    </location>
</feature>
<dbReference type="OrthoDB" id="3862631at2"/>
<gene>
    <name evidence="3" type="ORF">DEJ46_23595</name>
</gene>
<feature type="transmembrane region" description="Helical" evidence="1">
    <location>
        <begin position="146"/>
        <end position="170"/>
    </location>
</feature>
<feature type="transmembrane region" description="Helical" evidence="1">
    <location>
        <begin position="191"/>
        <end position="212"/>
    </location>
</feature>
<dbReference type="InterPro" id="IPR046675">
    <property type="entry name" value="DUF6545"/>
</dbReference>
<feature type="domain" description="DUF6545" evidence="2">
    <location>
        <begin position="262"/>
        <end position="395"/>
    </location>
</feature>